<gene>
    <name evidence="2" type="ORF">PCOR1329_LOCUS44623</name>
</gene>
<dbReference type="EMBL" id="CAUYUJ010015364">
    <property type="protein sequence ID" value="CAK0853008.1"/>
    <property type="molecule type" value="Genomic_DNA"/>
</dbReference>
<name>A0ABN9U2I4_9DINO</name>
<organism evidence="2 3">
    <name type="scientific">Prorocentrum cordatum</name>
    <dbReference type="NCBI Taxonomy" id="2364126"/>
    <lineage>
        <taxon>Eukaryota</taxon>
        <taxon>Sar</taxon>
        <taxon>Alveolata</taxon>
        <taxon>Dinophyceae</taxon>
        <taxon>Prorocentrales</taxon>
        <taxon>Prorocentraceae</taxon>
        <taxon>Prorocentrum</taxon>
    </lineage>
</organism>
<protein>
    <recommendedName>
        <fullName evidence="4">Diacylglycerol O-acyltransferase</fullName>
    </recommendedName>
</protein>
<evidence type="ECO:0000313" key="3">
    <source>
        <dbReference type="Proteomes" id="UP001189429"/>
    </source>
</evidence>
<evidence type="ECO:0008006" key="4">
    <source>
        <dbReference type="Google" id="ProtNLM"/>
    </source>
</evidence>
<feature type="region of interest" description="Disordered" evidence="1">
    <location>
        <begin position="301"/>
        <end position="362"/>
    </location>
</feature>
<feature type="compositionally biased region" description="Basic and acidic residues" evidence="1">
    <location>
        <begin position="317"/>
        <end position="329"/>
    </location>
</feature>
<feature type="compositionally biased region" description="Low complexity" evidence="1">
    <location>
        <begin position="337"/>
        <end position="348"/>
    </location>
</feature>
<evidence type="ECO:0000256" key="1">
    <source>
        <dbReference type="SAM" id="MobiDB-lite"/>
    </source>
</evidence>
<dbReference type="Proteomes" id="UP001189429">
    <property type="component" value="Unassembled WGS sequence"/>
</dbReference>
<dbReference type="SUPFAM" id="SSF52777">
    <property type="entry name" value="CoA-dependent acyltransferases"/>
    <property type="match status" value="1"/>
</dbReference>
<dbReference type="Gene3D" id="3.30.559.10">
    <property type="entry name" value="Chloramphenicol acetyltransferase-like domain"/>
    <property type="match status" value="1"/>
</dbReference>
<comment type="caution">
    <text evidence="2">The sequence shown here is derived from an EMBL/GenBank/DDBJ whole genome shotgun (WGS) entry which is preliminary data.</text>
</comment>
<evidence type="ECO:0000313" key="2">
    <source>
        <dbReference type="EMBL" id="CAK0853008.1"/>
    </source>
</evidence>
<proteinExistence type="predicted"/>
<sequence length="362" mass="37948">SAPRAPCVGGGAAPGLVAGAMARLPSGTCADGCITGCLRLRKRARRPCCGSLESELLGKGWTPVELLPILETGAMLTIPSISGRPAICTATVYRIDEGTSGPPSEYLRRRVAEVVRANPWLAGRLATNVGARGCEPQAALWVPPPHSAGDCFFEQRDAFGLDAAMPCSEMAAQIVRSAAALKSGLESIDRDQPLFRVTLAALGATHFVVVVAMCHAIGDGHTFYSIYGMLGESSQVLPMTVRREPGFVSAAAAAVGEQHFSWLARLPAVVGALCMLCRWGPEAPAMRSVCPEWVRQRKARHAQSGDGKVGAVPGGRRCPESDSGRRGAREISCLQRTAPAVTSTASPAQNGPELLTALDGQV</sequence>
<accession>A0ABN9U2I4</accession>
<feature type="non-terminal residue" evidence="2">
    <location>
        <position position="1"/>
    </location>
</feature>
<reference evidence="2" key="1">
    <citation type="submission" date="2023-10" db="EMBL/GenBank/DDBJ databases">
        <authorList>
            <person name="Chen Y."/>
            <person name="Shah S."/>
            <person name="Dougan E. K."/>
            <person name="Thang M."/>
            <person name="Chan C."/>
        </authorList>
    </citation>
    <scope>NUCLEOTIDE SEQUENCE [LARGE SCALE GENOMIC DNA]</scope>
</reference>
<keyword evidence="3" id="KW-1185">Reference proteome</keyword>
<dbReference type="InterPro" id="IPR023213">
    <property type="entry name" value="CAT-like_dom_sf"/>
</dbReference>